<dbReference type="EMBL" id="CP001205">
    <property type="protein sequence ID" value="ACK74560.1"/>
    <property type="molecule type" value="Genomic_DNA"/>
</dbReference>
<evidence type="ECO:0000313" key="2">
    <source>
        <dbReference type="Proteomes" id="UP000006901"/>
    </source>
</evidence>
<gene>
    <name evidence="1" type="ordered locus">BbuZS7_0328</name>
</gene>
<dbReference type="Proteomes" id="UP000006901">
    <property type="component" value="Chromosome"/>
</dbReference>
<dbReference type="RefSeq" id="WP_012597325.1">
    <property type="nucleotide sequence ID" value="NC_011728.1"/>
</dbReference>
<dbReference type="HOGENOM" id="CLU_164553_0_0_12"/>
<dbReference type="SUPFAM" id="SSF48452">
    <property type="entry name" value="TPR-like"/>
    <property type="match status" value="1"/>
</dbReference>
<reference evidence="1 2" key="1">
    <citation type="journal article" date="2011" name="J. Bacteriol.">
        <title>Whole-genome sequences of thirteen isolates of Borrelia burgdorferi.</title>
        <authorList>
            <person name="Schutzer S.E."/>
            <person name="Fraser-Liggett C.M."/>
            <person name="Casjens S.R."/>
            <person name="Qiu W.G."/>
            <person name="Dunn J.J."/>
            <person name="Mongodin E.F."/>
            <person name="Luft B.J."/>
        </authorList>
    </citation>
    <scope>NUCLEOTIDE SEQUENCE [LARGE SCALE GENOMIC DNA]</scope>
    <source>
        <strain evidence="1 2">ZS7</strain>
    </source>
</reference>
<sequence>MKKLILLNLIFISCYTINLEKLTKETPYGVYLREAQKAVNVNDYNSALKAYEKMIQNFAHNSNIVATGKYEIAFIYYITNKTEKAKKIFEELIGNNMEMPKWIKPLAKKILNKIENNNLRNKNFY</sequence>
<accession>A0A0H3C328</accession>
<dbReference type="KEGG" id="bbz:BbuZS7_0328"/>
<organism evidence="1 2">
    <name type="scientific">Borreliella burgdorferi (strain ZS7)</name>
    <name type="common">Borrelia burgdorferi</name>
    <dbReference type="NCBI Taxonomy" id="445985"/>
    <lineage>
        <taxon>Bacteria</taxon>
        <taxon>Pseudomonadati</taxon>
        <taxon>Spirochaetota</taxon>
        <taxon>Spirochaetia</taxon>
        <taxon>Spirochaetales</taxon>
        <taxon>Borreliaceae</taxon>
        <taxon>Borreliella</taxon>
    </lineage>
</organism>
<protein>
    <recommendedName>
        <fullName evidence="3">Tetratricopeptide repeat domain protein</fullName>
    </recommendedName>
</protein>
<dbReference type="InterPro" id="IPR011990">
    <property type="entry name" value="TPR-like_helical_dom_sf"/>
</dbReference>
<dbReference type="AlphaFoldDB" id="A0A0H3C328"/>
<evidence type="ECO:0000313" key="1">
    <source>
        <dbReference type="EMBL" id="ACK74560.1"/>
    </source>
</evidence>
<proteinExistence type="predicted"/>
<evidence type="ECO:0008006" key="3">
    <source>
        <dbReference type="Google" id="ProtNLM"/>
    </source>
</evidence>
<name>A0A0H3C328_BORBZ</name>
<dbReference type="Gene3D" id="1.25.40.10">
    <property type="entry name" value="Tetratricopeptide repeat domain"/>
    <property type="match status" value="1"/>
</dbReference>